<dbReference type="Gene3D" id="3.90.1150.10">
    <property type="entry name" value="Aspartate Aminotransferase, domain 1"/>
    <property type="match status" value="1"/>
</dbReference>
<dbReference type="UniPathway" id="UPA00031">
    <property type="reaction ID" value="UER00012"/>
</dbReference>
<gene>
    <name evidence="7" type="primary">hisC</name>
    <name evidence="9" type="ORF">LACFE_CDS1620</name>
</gene>
<dbReference type="PANTHER" id="PTHR43643">
    <property type="entry name" value="HISTIDINOL-PHOSPHATE AMINOTRANSFERASE 2"/>
    <property type="match status" value="1"/>
</dbReference>
<evidence type="ECO:0000256" key="5">
    <source>
        <dbReference type="ARBA" id="ARBA00022898"/>
    </source>
</evidence>
<sequence>MKAGINQIQSYVPEEPVQRVKSKYHLKRLARLSANENPYGTSPLVKEALINAINDGALNRYPDGDASELRALVGQQLNVAGDQLVFGVGLDEIIELVARAFLTPDDQVVVAKPAFSEYALHATVEGAAVKEVPVNPATGHFDFVGALAVINEATRLVWICNPNNPTGVLESPQAIEDFVRQVPKDTLVFIDEAYLDFADDPAKATCLPLVKRYQNVAVLRTLSKAYGLANVRVGFAVMPVALAAILQKIRLPYNLNTLAQVAAVAALRDQDFVKEAAAKNAVERAKWEDFFDQQGVKYFKSQANFIYFTVKNAADLAQTLLEKGFQVRRHLQPDWLRLTIGPAEDTTVMQALVADWLKQQA</sequence>
<dbReference type="EC" id="2.6.1.9" evidence="7"/>
<dbReference type="Pfam" id="PF00155">
    <property type="entry name" value="Aminotran_1_2"/>
    <property type="match status" value="1"/>
</dbReference>
<dbReference type="Proteomes" id="UP000094714">
    <property type="component" value="Chromosome"/>
</dbReference>
<evidence type="ECO:0000256" key="7">
    <source>
        <dbReference type="HAMAP-Rule" id="MF_01023"/>
    </source>
</evidence>
<dbReference type="InterPro" id="IPR005861">
    <property type="entry name" value="HisP_aminotrans"/>
</dbReference>
<dbReference type="GO" id="GO:0030170">
    <property type="term" value="F:pyridoxal phosphate binding"/>
    <property type="evidence" value="ECO:0007669"/>
    <property type="project" value="InterPro"/>
</dbReference>
<dbReference type="InterPro" id="IPR015422">
    <property type="entry name" value="PyrdxlP-dep_Trfase_small"/>
</dbReference>
<evidence type="ECO:0000256" key="1">
    <source>
        <dbReference type="ARBA" id="ARBA00001933"/>
    </source>
</evidence>
<dbReference type="InterPro" id="IPR004839">
    <property type="entry name" value="Aminotransferase_I/II_large"/>
</dbReference>
<comment type="pathway">
    <text evidence="7">Amino-acid biosynthesis; L-histidine biosynthesis; L-histidine from 5-phospho-alpha-D-ribose 1-diphosphate: step 7/9.</text>
</comment>
<evidence type="ECO:0000256" key="6">
    <source>
        <dbReference type="ARBA" id="ARBA00023102"/>
    </source>
</evidence>
<dbReference type="EMBL" id="CP017151">
    <property type="protein sequence ID" value="AOR75065.1"/>
    <property type="molecule type" value="Genomic_DNA"/>
</dbReference>
<feature type="modified residue" description="N6-(pyridoxal phosphate)lysine" evidence="7">
    <location>
        <position position="224"/>
    </location>
</feature>
<protein>
    <recommendedName>
        <fullName evidence="7">Histidinol-phosphate aminotransferase</fullName>
        <ecNumber evidence="7">2.6.1.9</ecNumber>
    </recommendedName>
    <alternativeName>
        <fullName evidence="7">Imidazole acetol-phosphate transaminase</fullName>
    </alternativeName>
</protein>
<dbReference type="InterPro" id="IPR015424">
    <property type="entry name" value="PyrdxlP-dep_Trfase"/>
</dbReference>
<dbReference type="RefSeq" id="WP_069776141.1">
    <property type="nucleotide sequence ID" value="NZ_CP017151.1"/>
</dbReference>
<comment type="subunit">
    <text evidence="2 7">Homodimer.</text>
</comment>
<keyword evidence="3 7" id="KW-0032">Aminotransferase</keyword>
<comment type="cofactor">
    <cofactor evidence="1 7">
        <name>pyridoxal 5'-phosphate</name>
        <dbReference type="ChEBI" id="CHEBI:597326"/>
    </cofactor>
</comment>
<comment type="similarity">
    <text evidence="7">Belongs to the class-II pyridoxal-phosphate-dependent aminotransferase family. Histidinol-phosphate aminotransferase subfamily.</text>
</comment>
<dbReference type="SUPFAM" id="SSF53383">
    <property type="entry name" value="PLP-dependent transferases"/>
    <property type="match status" value="1"/>
</dbReference>
<dbReference type="InterPro" id="IPR050106">
    <property type="entry name" value="HistidinolP_aminotransfase"/>
</dbReference>
<evidence type="ECO:0000259" key="8">
    <source>
        <dbReference type="Pfam" id="PF00155"/>
    </source>
</evidence>
<keyword evidence="6 7" id="KW-0368">Histidine biosynthesis</keyword>
<evidence type="ECO:0000313" key="9">
    <source>
        <dbReference type="EMBL" id="AOR75065.1"/>
    </source>
</evidence>
<dbReference type="Gene3D" id="3.40.640.10">
    <property type="entry name" value="Type I PLP-dependent aspartate aminotransferase-like (Major domain)"/>
    <property type="match status" value="1"/>
</dbReference>
<evidence type="ECO:0000313" key="10">
    <source>
        <dbReference type="Proteomes" id="UP000094714"/>
    </source>
</evidence>
<comment type="catalytic activity">
    <reaction evidence="7">
        <text>L-histidinol phosphate + 2-oxoglutarate = 3-(imidazol-4-yl)-2-oxopropyl phosphate + L-glutamate</text>
        <dbReference type="Rhea" id="RHEA:23744"/>
        <dbReference type="ChEBI" id="CHEBI:16810"/>
        <dbReference type="ChEBI" id="CHEBI:29985"/>
        <dbReference type="ChEBI" id="CHEBI:57766"/>
        <dbReference type="ChEBI" id="CHEBI:57980"/>
        <dbReference type="EC" id="2.6.1.9"/>
    </reaction>
</comment>
<dbReference type="PATRIC" id="fig|1613.112.peg.1698"/>
<dbReference type="NCBIfam" id="TIGR01141">
    <property type="entry name" value="hisC"/>
    <property type="match status" value="1"/>
</dbReference>
<dbReference type="InterPro" id="IPR015421">
    <property type="entry name" value="PyrdxlP-dep_Trfase_major"/>
</dbReference>
<dbReference type="AlphaFoldDB" id="A0A1D7ZYX1"/>
<dbReference type="HAMAP" id="MF_01023">
    <property type="entry name" value="HisC_aminotrans_2"/>
    <property type="match status" value="1"/>
</dbReference>
<keyword evidence="4 7" id="KW-0808">Transferase</keyword>
<dbReference type="GO" id="GO:0000105">
    <property type="term" value="P:L-histidine biosynthetic process"/>
    <property type="evidence" value="ECO:0007669"/>
    <property type="project" value="UniProtKB-UniRule"/>
</dbReference>
<dbReference type="PANTHER" id="PTHR43643:SF3">
    <property type="entry name" value="HISTIDINOL-PHOSPHATE AMINOTRANSFERASE"/>
    <property type="match status" value="1"/>
</dbReference>
<keyword evidence="7" id="KW-0028">Amino-acid biosynthesis</keyword>
<accession>A0A1D7ZYX1</accession>
<name>A0A1D7ZYX1_LIMFE</name>
<proteinExistence type="inferred from homology"/>
<evidence type="ECO:0000256" key="3">
    <source>
        <dbReference type="ARBA" id="ARBA00022576"/>
    </source>
</evidence>
<dbReference type="CDD" id="cd00609">
    <property type="entry name" value="AAT_like"/>
    <property type="match status" value="1"/>
</dbReference>
<evidence type="ECO:0000256" key="4">
    <source>
        <dbReference type="ARBA" id="ARBA00022679"/>
    </source>
</evidence>
<feature type="domain" description="Aminotransferase class I/classII large" evidence="8">
    <location>
        <begin position="31"/>
        <end position="352"/>
    </location>
</feature>
<keyword evidence="5 7" id="KW-0663">Pyridoxal phosphate</keyword>
<reference evidence="9 10" key="1">
    <citation type="submission" date="2016-09" db="EMBL/GenBank/DDBJ databases">
        <title>Genome Sequence of the Lactobacillus fermentum strain NCC2970 (CNCM I-5068).</title>
        <authorList>
            <person name="Barretto C."/>
            <person name="Ngom-Bru C."/>
            <person name="Genevaz A."/>
            <person name="Fournier C."/>
            <person name="Moine D."/>
            <person name="Kassam M."/>
            <person name="Iltis A."/>
            <person name="Sagory-Zalkind P."/>
            <person name="Faucherand G."/>
            <person name="Descombes P."/>
            <person name="Duboux S."/>
        </authorList>
    </citation>
    <scope>NUCLEOTIDE SEQUENCE [LARGE SCALE GENOMIC DNA]</scope>
    <source>
        <strain evidence="9 10">NCC2970</strain>
    </source>
</reference>
<organism evidence="9 10">
    <name type="scientific">Limosilactobacillus fermentum</name>
    <name type="common">Lactobacillus fermentum</name>
    <dbReference type="NCBI Taxonomy" id="1613"/>
    <lineage>
        <taxon>Bacteria</taxon>
        <taxon>Bacillati</taxon>
        <taxon>Bacillota</taxon>
        <taxon>Bacilli</taxon>
        <taxon>Lactobacillales</taxon>
        <taxon>Lactobacillaceae</taxon>
        <taxon>Limosilactobacillus</taxon>
    </lineage>
</organism>
<dbReference type="GO" id="GO:0004400">
    <property type="term" value="F:histidinol-phosphate transaminase activity"/>
    <property type="evidence" value="ECO:0007669"/>
    <property type="project" value="UniProtKB-UniRule"/>
</dbReference>
<evidence type="ECO:0000256" key="2">
    <source>
        <dbReference type="ARBA" id="ARBA00011738"/>
    </source>
</evidence>